<dbReference type="PANTHER" id="PTHR11927:SF9">
    <property type="entry name" value="L-FUCOSYLTRANSFERASE"/>
    <property type="match status" value="1"/>
</dbReference>
<name>A0A6L9L5U5_9BACT</name>
<evidence type="ECO:0000256" key="1">
    <source>
        <dbReference type="ARBA" id="ARBA00022676"/>
    </source>
</evidence>
<sequence length="288" mass="32752">MVISILAGGLGNQLFQYSFGFRLACQLQTPLRLERHLLDSRLLARVRQYTARQYELDVFGIEQREASLADTLGGLGKALIPGFSAIFLRENAQTSLDVITPNISDVVCLGYWQSDSYFQPVSAALRNQLIFRKPVSEQTRRIADSIRAHSNATFVHIRRGDYVSNATANQHHGVCDVSYYRQAVKSLRDQVANAHLFVFSDDQAWVRQELANVLGSATFIDHNKTTDSWQDMYLMSLCRHGIVANSSFSWWGAWLNGETNRIVIAPKQWFANQPIANERITPTYWHRL</sequence>
<dbReference type="EMBL" id="JAAFZH010000001">
    <property type="protein sequence ID" value="NDU93698.1"/>
    <property type="molecule type" value="Genomic_DNA"/>
</dbReference>
<protein>
    <submittedName>
        <fullName evidence="3">Alpha-1,2-fucosyltransferase</fullName>
    </submittedName>
</protein>
<comment type="caution">
    <text evidence="3">The sequence shown here is derived from an EMBL/GenBank/DDBJ whole genome shotgun (WGS) entry which is preliminary data.</text>
</comment>
<dbReference type="PANTHER" id="PTHR11927">
    <property type="entry name" value="GALACTOSIDE 2-L-FUCOSYLTRANSFERASE"/>
    <property type="match status" value="1"/>
</dbReference>
<dbReference type="GO" id="GO:0016020">
    <property type="term" value="C:membrane"/>
    <property type="evidence" value="ECO:0007669"/>
    <property type="project" value="InterPro"/>
</dbReference>
<dbReference type="CDD" id="cd11301">
    <property type="entry name" value="Fut1_Fut2_like"/>
    <property type="match status" value="1"/>
</dbReference>
<reference evidence="3 4" key="1">
    <citation type="submission" date="2020-02" db="EMBL/GenBank/DDBJ databases">
        <title>Draft genome sequence of two Spirosoma agri KCTC 52727 and Spirosoma terrae KCTC 52035.</title>
        <authorList>
            <person name="Rojas J."/>
            <person name="Ambika Manirajan B."/>
            <person name="Suarez C."/>
            <person name="Ratering S."/>
            <person name="Schnell S."/>
        </authorList>
    </citation>
    <scope>NUCLEOTIDE SEQUENCE [LARGE SCALE GENOMIC DNA]</scope>
    <source>
        <strain evidence="3 4">KCTC 52035</strain>
    </source>
</reference>
<accession>A0A6L9L5U5</accession>
<dbReference type="RefSeq" id="WP_163942153.1">
    <property type="nucleotide sequence ID" value="NZ_JAAFZH010000001.1"/>
</dbReference>
<dbReference type="InterPro" id="IPR002516">
    <property type="entry name" value="Glyco_trans_11"/>
</dbReference>
<evidence type="ECO:0000256" key="2">
    <source>
        <dbReference type="ARBA" id="ARBA00022679"/>
    </source>
</evidence>
<dbReference type="Gene3D" id="3.40.50.11350">
    <property type="match status" value="1"/>
</dbReference>
<evidence type="ECO:0000313" key="3">
    <source>
        <dbReference type="EMBL" id="NDU93698.1"/>
    </source>
</evidence>
<dbReference type="AlphaFoldDB" id="A0A6L9L5U5"/>
<organism evidence="3 4">
    <name type="scientific">Spirosoma terrae</name>
    <dbReference type="NCBI Taxonomy" id="1968276"/>
    <lineage>
        <taxon>Bacteria</taxon>
        <taxon>Pseudomonadati</taxon>
        <taxon>Bacteroidota</taxon>
        <taxon>Cytophagia</taxon>
        <taxon>Cytophagales</taxon>
        <taxon>Cytophagaceae</taxon>
        <taxon>Spirosoma</taxon>
    </lineage>
</organism>
<keyword evidence="4" id="KW-1185">Reference proteome</keyword>
<dbReference type="GO" id="GO:0005975">
    <property type="term" value="P:carbohydrate metabolic process"/>
    <property type="evidence" value="ECO:0007669"/>
    <property type="project" value="InterPro"/>
</dbReference>
<keyword evidence="1 3" id="KW-0328">Glycosyltransferase</keyword>
<dbReference type="Proteomes" id="UP000474175">
    <property type="component" value="Unassembled WGS sequence"/>
</dbReference>
<keyword evidence="2 3" id="KW-0808">Transferase</keyword>
<evidence type="ECO:0000313" key="4">
    <source>
        <dbReference type="Proteomes" id="UP000474175"/>
    </source>
</evidence>
<dbReference type="Pfam" id="PF01531">
    <property type="entry name" value="Glyco_transf_11"/>
    <property type="match status" value="1"/>
</dbReference>
<gene>
    <name evidence="3" type="ORF">GK108_02340</name>
</gene>
<dbReference type="GO" id="GO:0008107">
    <property type="term" value="F:galactoside 2-alpha-L-fucosyltransferase activity"/>
    <property type="evidence" value="ECO:0007669"/>
    <property type="project" value="InterPro"/>
</dbReference>
<proteinExistence type="predicted"/>